<dbReference type="Proteomes" id="UP000289152">
    <property type="component" value="Unassembled WGS sequence"/>
</dbReference>
<dbReference type="InParanoid" id="A0A4Q1BL39"/>
<dbReference type="EMBL" id="SDIL01000047">
    <property type="protein sequence ID" value="RXK38495.1"/>
    <property type="molecule type" value="Genomic_DNA"/>
</dbReference>
<comment type="caution">
    <text evidence="4">The sequence shown here is derived from an EMBL/GenBank/DDBJ whole genome shotgun (WGS) entry which is preliminary data.</text>
</comment>
<gene>
    <name evidence="4" type="ORF">M231_04261</name>
</gene>
<feature type="repeat" description="WD" evidence="3">
    <location>
        <begin position="146"/>
        <end position="178"/>
    </location>
</feature>
<keyword evidence="1 3" id="KW-0853">WD repeat</keyword>
<dbReference type="AlphaFoldDB" id="A0A4Q1BL39"/>
<protein>
    <submittedName>
        <fullName evidence="4">Uncharacterized protein</fullName>
    </submittedName>
</protein>
<dbReference type="OrthoDB" id="10257301at2759"/>
<dbReference type="PANTHER" id="PTHR22847">
    <property type="entry name" value="WD40 REPEAT PROTEIN"/>
    <property type="match status" value="1"/>
</dbReference>
<keyword evidence="2" id="KW-0677">Repeat</keyword>
<feature type="repeat" description="WD" evidence="3">
    <location>
        <begin position="187"/>
        <end position="228"/>
    </location>
</feature>
<dbReference type="SUPFAM" id="SSF50978">
    <property type="entry name" value="WD40 repeat-like"/>
    <property type="match status" value="1"/>
</dbReference>
<dbReference type="GO" id="GO:1990234">
    <property type="term" value="C:transferase complex"/>
    <property type="evidence" value="ECO:0007669"/>
    <property type="project" value="UniProtKB-ARBA"/>
</dbReference>
<dbReference type="STRING" id="5217.A0A4Q1BL39"/>
<sequence length="430" mass="47420">MQVHSLSYVDIQHNTLTVIDDVEQGVVVDEDIWVSCYQAGSSSVHGKVKVYQSNGQLKLLPRDGVEIERLTNTSFKVSFHALGVHDRLVRFPKHVVSPPKNQKPQYTDFQSSLHINSVDEHSGNVVVGGSDGYAAIIPHEGEPVLLEGHVGDVLVVKWFPSGKVILTASSDLSLRIYSDTGLNPRILRGHTRAITSLHILSVGREVLSASKDGTIRLWHVGESQQVRRWDTQPRTAIEGIVVIDAPFIRHLGVEGDQAIITGLQDGELEIFPWSGEGRRIKAMEGVGKLNCISYDGRETVVTGHTDGTVILRRLSDLQNGWCMRRNQSPIYSLAVRQQQTPRSTPPTSSPLLEVVGKTVNETVEDVEILNLYIGTAAGLPARLRFEWKEGWTVKETDELAGWEAESVESIVIASSGEVWCAGGQGCIRRY</sequence>
<evidence type="ECO:0000256" key="1">
    <source>
        <dbReference type="ARBA" id="ARBA00022574"/>
    </source>
</evidence>
<evidence type="ECO:0000313" key="5">
    <source>
        <dbReference type="Proteomes" id="UP000289152"/>
    </source>
</evidence>
<reference evidence="4 5" key="1">
    <citation type="submission" date="2016-06" db="EMBL/GenBank/DDBJ databases">
        <title>Evolution of pathogenesis and genome organization in the Tremellales.</title>
        <authorList>
            <person name="Cuomo C."/>
            <person name="Litvintseva A."/>
            <person name="Heitman J."/>
            <person name="Chen Y."/>
            <person name="Sun S."/>
            <person name="Springer D."/>
            <person name="Dromer F."/>
            <person name="Young S."/>
            <person name="Zeng Q."/>
            <person name="Chapman S."/>
            <person name="Gujja S."/>
            <person name="Saif S."/>
            <person name="Birren B."/>
        </authorList>
    </citation>
    <scope>NUCLEOTIDE SEQUENCE [LARGE SCALE GENOMIC DNA]</scope>
    <source>
        <strain evidence="4 5">ATCC 28783</strain>
    </source>
</reference>
<evidence type="ECO:0000313" key="4">
    <source>
        <dbReference type="EMBL" id="RXK38495.1"/>
    </source>
</evidence>
<dbReference type="InterPro" id="IPR015943">
    <property type="entry name" value="WD40/YVTN_repeat-like_dom_sf"/>
</dbReference>
<name>A0A4Q1BL39_TREME</name>
<proteinExistence type="predicted"/>
<dbReference type="SMART" id="SM00320">
    <property type="entry name" value="WD40"/>
    <property type="match status" value="3"/>
</dbReference>
<organism evidence="4 5">
    <name type="scientific">Tremella mesenterica</name>
    <name type="common">Jelly fungus</name>
    <dbReference type="NCBI Taxonomy" id="5217"/>
    <lineage>
        <taxon>Eukaryota</taxon>
        <taxon>Fungi</taxon>
        <taxon>Dikarya</taxon>
        <taxon>Basidiomycota</taxon>
        <taxon>Agaricomycotina</taxon>
        <taxon>Tremellomycetes</taxon>
        <taxon>Tremellales</taxon>
        <taxon>Tremellaceae</taxon>
        <taxon>Tremella</taxon>
    </lineage>
</organism>
<evidence type="ECO:0000256" key="3">
    <source>
        <dbReference type="PROSITE-ProRule" id="PRU00221"/>
    </source>
</evidence>
<evidence type="ECO:0000256" key="2">
    <source>
        <dbReference type="ARBA" id="ARBA00022737"/>
    </source>
</evidence>
<dbReference type="VEuPathDB" id="FungiDB:TREMEDRAFT_70409"/>
<dbReference type="Gene3D" id="2.130.10.10">
    <property type="entry name" value="YVTN repeat-like/Quinoprotein amine dehydrogenase"/>
    <property type="match status" value="1"/>
</dbReference>
<accession>A0A4Q1BL39</accession>
<keyword evidence="5" id="KW-1185">Reference proteome</keyword>
<dbReference type="InterPro" id="IPR001680">
    <property type="entry name" value="WD40_rpt"/>
</dbReference>
<dbReference type="Pfam" id="PF00400">
    <property type="entry name" value="WD40"/>
    <property type="match status" value="2"/>
</dbReference>
<dbReference type="PROSITE" id="PS50294">
    <property type="entry name" value="WD_REPEATS_REGION"/>
    <property type="match status" value="2"/>
</dbReference>
<dbReference type="PROSITE" id="PS50082">
    <property type="entry name" value="WD_REPEATS_2"/>
    <property type="match status" value="2"/>
</dbReference>
<dbReference type="InterPro" id="IPR036322">
    <property type="entry name" value="WD40_repeat_dom_sf"/>
</dbReference>
<dbReference type="PANTHER" id="PTHR22847:SF637">
    <property type="entry name" value="WD REPEAT DOMAIN 5B"/>
    <property type="match status" value="1"/>
</dbReference>